<dbReference type="KEGG" id="tim:GMBLW1_01020"/>
<dbReference type="SFLD" id="SFLDG01212">
    <property type="entry name" value="Phytoene_synthase_like"/>
    <property type="match status" value="1"/>
</dbReference>
<evidence type="ECO:0000313" key="3">
    <source>
        <dbReference type="EMBL" id="VIP03858.1"/>
    </source>
</evidence>
<dbReference type="InterPro" id="IPR008949">
    <property type="entry name" value="Isoprenoid_synthase_dom_sf"/>
</dbReference>
<dbReference type="EMBL" id="LR593887">
    <property type="protein sequence ID" value="VTS05083.1"/>
    <property type="molecule type" value="Genomic_DNA"/>
</dbReference>
<keyword evidence="1" id="KW-0808">Transferase</keyword>
<dbReference type="InParanoid" id="A0A6C2YQE1"/>
<dbReference type="SFLD" id="SFLDS00005">
    <property type="entry name" value="Isoprenoid_Synthase_Type_I"/>
    <property type="match status" value="1"/>
</dbReference>
<dbReference type="InterPro" id="IPR019845">
    <property type="entry name" value="Squalene/phytoene_synthase_CS"/>
</dbReference>
<name>A0A6C2YQE1_9BACT</name>
<dbReference type="InterPro" id="IPR002060">
    <property type="entry name" value="Squ/phyt_synthse"/>
</dbReference>
<dbReference type="CDD" id="cd00683">
    <property type="entry name" value="Trans_IPPS_HH"/>
    <property type="match status" value="1"/>
</dbReference>
<dbReference type="PROSITE" id="PS01044">
    <property type="entry name" value="SQUALEN_PHYTOEN_SYN_1"/>
    <property type="match status" value="1"/>
</dbReference>
<reference evidence="3" key="1">
    <citation type="submission" date="2019-04" db="EMBL/GenBank/DDBJ databases">
        <authorList>
            <consortium name="Science for Life Laboratories"/>
        </authorList>
    </citation>
    <scope>NUCLEOTIDE SEQUENCE</scope>
    <source>
        <strain evidence="3">MBLW1</strain>
    </source>
</reference>
<evidence type="ECO:0000313" key="4">
    <source>
        <dbReference type="Proteomes" id="UP000464378"/>
    </source>
</evidence>
<dbReference type="Gene3D" id="1.10.600.10">
    <property type="entry name" value="Farnesyl Diphosphate Synthase"/>
    <property type="match status" value="1"/>
</dbReference>
<dbReference type="InterPro" id="IPR033904">
    <property type="entry name" value="Trans_IPPS_HH"/>
</dbReference>
<dbReference type="RefSeq" id="WP_162659009.1">
    <property type="nucleotide sequence ID" value="NZ_LR593887.1"/>
</dbReference>
<dbReference type="InterPro" id="IPR044843">
    <property type="entry name" value="Trans_IPPS_bact-type"/>
</dbReference>
<dbReference type="SFLD" id="SFLDG01018">
    <property type="entry name" value="Squalene/Phytoene_Synthase_Lik"/>
    <property type="match status" value="1"/>
</dbReference>
<organism evidence="3">
    <name type="scientific">Tuwongella immobilis</name>
    <dbReference type="NCBI Taxonomy" id="692036"/>
    <lineage>
        <taxon>Bacteria</taxon>
        <taxon>Pseudomonadati</taxon>
        <taxon>Planctomycetota</taxon>
        <taxon>Planctomycetia</taxon>
        <taxon>Gemmatales</taxon>
        <taxon>Gemmataceae</taxon>
        <taxon>Tuwongella</taxon>
    </lineage>
</organism>
<dbReference type="GO" id="GO:0016117">
    <property type="term" value="P:carotenoid biosynthetic process"/>
    <property type="evidence" value="ECO:0007669"/>
    <property type="project" value="UniProtKB-ARBA"/>
</dbReference>
<dbReference type="AlphaFoldDB" id="A0A6C2YQE1"/>
<evidence type="ECO:0000256" key="2">
    <source>
        <dbReference type="SAM" id="MobiDB-lite"/>
    </source>
</evidence>
<dbReference type="Proteomes" id="UP000464378">
    <property type="component" value="Chromosome"/>
</dbReference>
<accession>A0A6C2YQE1</accession>
<feature type="compositionally biased region" description="Polar residues" evidence="2">
    <location>
        <begin position="298"/>
        <end position="315"/>
    </location>
</feature>
<dbReference type="Pfam" id="PF00494">
    <property type="entry name" value="SQS_PSY"/>
    <property type="match status" value="1"/>
</dbReference>
<feature type="region of interest" description="Disordered" evidence="2">
    <location>
        <begin position="298"/>
        <end position="323"/>
    </location>
</feature>
<dbReference type="GO" id="GO:0004311">
    <property type="term" value="F:geranylgeranyl diphosphate synthase activity"/>
    <property type="evidence" value="ECO:0007669"/>
    <property type="project" value="InterPro"/>
</dbReference>
<dbReference type="PANTHER" id="PTHR31480">
    <property type="entry name" value="BIFUNCTIONAL LYCOPENE CYCLASE/PHYTOENE SYNTHASE"/>
    <property type="match status" value="1"/>
</dbReference>
<gene>
    <name evidence="3" type="ORF">GMBLW1_01020</name>
</gene>
<keyword evidence="4" id="KW-1185">Reference proteome</keyword>
<sequence length="323" mass="36658">MMKSFSPGCQRIRSQSFCRSLVRRSGSNLTLAFQVLSRRRREAMQVLYAFMRHTDDLADEAGDLDTKADRLDQWRETLHDALGGIYRHSIMPALHTVLQRYGVPPKYLFDVIDGVEMDLSMPTFATFPELYSYCYRVASAVGLASIHIWGFRGESTIGYAEPAGIAFQLTNILRDLGEDLANGRIYLPQDELARFHATPDNWQVESANYQALFAFQVDRARQFYALSEPLYSRLSVEGQAIFSVMDRTYRGLLEAIVARRGDVFSQRVRLPKWQKMRYLIEAFPTRWGMRANRHAANASQPAATVSQSANASQPVASLEVPKP</sequence>
<dbReference type="GO" id="GO:0051996">
    <property type="term" value="F:squalene synthase [NAD(P)H] activity"/>
    <property type="evidence" value="ECO:0007669"/>
    <property type="project" value="InterPro"/>
</dbReference>
<dbReference type="EMBL" id="LR586016">
    <property type="protein sequence ID" value="VIP03858.1"/>
    <property type="molecule type" value="Genomic_DNA"/>
</dbReference>
<proteinExistence type="predicted"/>
<evidence type="ECO:0000256" key="1">
    <source>
        <dbReference type="ARBA" id="ARBA00022679"/>
    </source>
</evidence>
<protein>
    <submittedName>
        <fullName evidence="3">Uncharacterized protein</fullName>
    </submittedName>
</protein>
<dbReference type="SUPFAM" id="SSF48576">
    <property type="entry name" value="Terpenoid synthases"/>
    <property type="match status" value="1"/>
</dbReference>